<keyword evidence="2" id="KW-1185">Reference proteome</keyword>
<dbReference type="EMBL" id="KZ819729">
    <property type="protein sequence ID" value="PWN53363.1"/>
    <property type="molecule type" value="Genomic_DNA"/>
</dbReference>
<evidence type="ECO:0000313" key="1">
    <source>
        <dbReference type="EMBL" id="PWN53363.1"/>
    </source>
</evidence>
<name>A0ACD0P5E5_9BASI</name>
<protein>
    <submittedName>
        <fullName evidence="1">Uncharacterized protein</fullName>
    </submittedName>
</protein>
<dbReference type="Proteomes" id="UP000245626">
    <property type="component" value="Unassembled WGS sequence"/>
</dbReference>
<accession>A0ACD0P5E5</accession>
<evidence type="ECO:0000313" key="2">
    <source>
        <dbReference type="Proteomes" id="UP000245626"/>
    </source>
</evidence>
<gene>
    <name evidence="1" type="ORF">IE53DRAFT_384167</name>
</gene>
<sequence length="474" mass="51923">MPAVPSITIQEALTDIEQQFWLDEQALKDISRRFQELFHYGLANHGAEMAMIPTFVTGVPDGTETGTYLALDLGGTNLRVCEINLDGKGGFTMKQEKYKVSDALKRGPAKDLFDYMARSVDTFLTDYGTSSSDDELLMGFTFSFPVEQTAIDKGTLIHWTKGFDCPDAPGKDVVKLLQDALDRKHIKVRVNALVNDTVGALLARGYQTSGALLGAIFGTGTNGAYLEDITKVKKLNLPSGGPSHMVINTEWGGMDDERKVLPVTIFDNYVDRKSIRQRNHVFEKMISGMYLGEVARAVLTHLMDHLVLFKGFSSELFNTMYAFDTAYMSAIEADEEPASSPNCATRKVLIETMKVPAEHVSDEDVETVRKVCRIVGTRAARLSAVAVAAVLDHTGNAQSKSTDDQGANVGVDGSVIEFYPHFEERLREALRILLGEQGEKRVKIGLAKDGSGVGAALGALQAFKQEQSGHRVEI</sequence>
<reference evidence="1 2" key="1">
    <citation type="journal article" date="2018" name="Mol. Biol. Evol.">
        <title>Broad Genomic Sampling Reveals a Smut Pathogenic Ancestry of the Fungal Clade Ustilaginomycotina.</title>
        <authorList>
            <person name="Kijpornyongpan T."/>
            <person name="Mondo S.J."/>
            <person name="Barry K."/>
            <person name="Sandor L."/>
            <person name="Lee J."/>
            <person name="Lipzen A."/>
            <person name="Pangilinan J."/>
            <person name="LaButti K."/>
            <person name="Hainaut M."/>
            <person name="Henrissat B."/>
            <person name="Grigoriev I.V."/>
            <person name="Spatafora J.W."/>
            <person name="Aime M.C."/>
        </authorList>
    </citation>
    <scope>NUCLEOTIDE SEQUENCE [LARGE SCALE GENOMIC DNA]</scope>
    <source>
        <strain evidence="1 2">SA 807</strain>
    </source>
</reference>
<proteinExistence type="predicted"/>
<organism evidence="1 2">
    <name type="scientific">Violaceomyces palustris</name>
    <dbReference type="NCBI Taxonomy" id="1673888"/>
    <lineage>
        <taxon>Eukaryota</taxon>
        <taxon>Fungi</taxon>
        <taxon>Dikarya</taxon>
        <taxon>Basidiomycota</taxon>
        <taxon>Ustilaginomycotina</taxon>
        <taxon>Ustilaginomycetes</taxon>
        <taxon>Violaceomycetales</taxon>
        <taxon>Violaceomycetaceae</taxon>
        <taxon>Violaceomyces</taxon>
    </lineage>
</organism>